<evidence type="ECO:0000313" key="2">
    <source>
        <dbReference type="Proteomes" id="UP000199400"/>
    </source>
</evidence>
<gene>
    <name evidence="1" type="ORF">SAMN02745121_05890</name>
</gene>
<proteinExistence type="predicted"/>
<dbReference type="Proteomes" id="UP000199400">
    <property type="component" value="Unassembled WGS sequence"/>
</dbReference>
<dbReference type="OrthoDB" id="9146593at2"/>
<protein>
    <recommendedName>
        <fullName evidence="3">Tat (Twin-arginine translocation) pathway signal sequence</fullName>
    </recommendedName>
</protein>
<dbReference type="STRING" id="54.SAMN02745121_05890"/>
<evidence type="ECO:0008006" key="3">
    <source>
        <dbReference type="Google" id="ProtNLM"/>
    </source>
</evidence>
<keyword evidence="2" id="KW-1185">Reference proteome</keyword>
<dbReference type="RefSeq" id="WP_096327493.1">
    <property type="nucleotide sequence ID" value="NZ_FOMX01000021.1"/>
</dbReference>
<dbReference type="AlphaFoldDB" id="A0A1I2E2N0"/>
<evidence type="ECO:0000313" key="1">
    <source>
        <dbReference type="EMBL" id="SFE87134.1"/>
    </source>
</evidence>
<dbReference type="Pfam" id="PF07586">
    <property type="entry name" value="HXXSHH"/>
    <property type="match status" value="1"/>
</dbReference>
<sequence>MASGRISRRAALRGAAGAVIALPLLEAMGCDDPPGGAPGARSGRAAPPRRFLATYIPNGMAPAQWWPSNVQSETQFDLSPSLAPFAAVRDEMIVLRGITLASALLGVQDGHREGSMALLTGSKIGPEWRVDNDSLDIHLANQLGAATRLPALQLGAVGGWANHGSLSHFKHGGGPDRLVQPLDVFAQLFGDPGLDPAELARLIKRRKSVLDRVASDYEALSPKIGGADKQRIDAHLEAIRTVELTIGKEVVCDPPDPGALPPIADNDLTPWFDAMTQLIVLAFQCDITRVITLTFRNGGGGSSYFPWLGLSFDGEPDYGYREHHEISHFWEDFTDVGNGESKAGNFLAILDWHLQQLAKLVGALKAAPDAEGSVLDHTAVLHGSEHSWAHDKNDMPFLLFGRAGGAFKPGRYLQYGGVPHNQLLVAVMNAMGVPGDSFGEPSLNAGPLPGLG</sequence>
<accession>A0A1I2E2N0</accession>
<reference evidence="2" key="1">
    <citation type="submission" date="2016-10" db="EMBL/GenBank/DDBJ databases">
        <authorList>
            <person name="Varghese N."/>
            <person name="Submissions S."/>
        </authorList>
    </citation>
    <scope>NUCLEOTIDE SEQUENCE [LARGE SCALE GENOMIC DNA]</scope>
    <source>
        <strain evidence="2">ATCC 25963</strain>
    </source>
</reference>
<dbReference type="EMBL" id="FOMX01000021">
    <property type="protein sequence ID" value="SFE87134.1"/>
    <property type="molecule type" value="Genomic_DNA"/>
</dbReference>
<dbReference type="InterPro" id="IPR011447">
    <property type="entry name" value="DUF1552"/>
</dbReference>
<name>A0A1I2E2N0_9BACT</name>
<organism evidence="1 2">
    <name type="scientific">Nannocystis exedens</name>
    <dbReference type="NCBI Taxonomy" id="54"/>
    <lineage>
        <taxon>Bacteria</taxon>
        <taxon>Pseudomonadati</taxon>
        <taxon>Myxococcota</taxon>
        <taxon>Polyangia</taxon>
        <taxon>Nannocystales</taxon>
        <taxon>Nannocystaceae</taxon>
        <taxon>Nannocystis</taxon>
    </lineage>
</organism>